<evidence type="ECO:0000313" key="12">
    <source>
        <dbReference type="Proteomes" id="UP001165740"/>
    </source>
</evidence>
<evidence type="ECO:0000256" key="9">
    <source>
        <dbReference type="RuleBase" id="RU361166"/>
    </source>
</evidence>
<keyword evidence="7 8" id="KW-0624">Polysaccharide degradation</keyword>
<evidence type="ECO:0000256" key="4">
    <source>
        <dbReference type="ARBA" id="ARBA00023001"/>
    </source>
</evidence>
<dbReference type="PANTHER" id="PTHR22298">
    <property type="entry name" value="ENDO-1,4-BETA-GLUCANASE"/>
    <property type="match status" value="1"/>
</dbReference>
<evidence type="ECO:0000256" key="10">
    <source>
        <dbReference type="SAM" id="MobiDB-lite"/>
    </source>
</evidence>
<dbReference type="Gene3D" id="1.50.10.10">
    <property type="match status" value="2"/>
</dbReference>
<dbReference type="GeneID" id="106072737"/>
<dbReference type="Pfam" id="PF00759">
    <property type="entry name" value="Glyco_hydro_9"/>
    <property type="match status" value="2"/>
</dbReference>
<name>A0A9W2YC91_BIOGL</name>
<evidence type="ECO:0000256" key="7">
    <source>
        <dbReference type="ARBA" id="ARBA00023326"/>
    </source>
</evidence>
<protein>
    <recommendedName>
        <fullName evidence="9">Endoglucanase</fullName>
        <ecNumber evidence="9">3.2.1.4</ecNumber>
    </recommendedName>
</protein>
<feature type="active site" evidence="8">
    <location>
        <position position="914"/>
    </location>
</feature>
<dbReference type="GO" id="GO:0008810">
    <property type="term" value="F:cellulase activity"/>
    <property type="evidence" value="ECO:0007669"/>
    <property type="project" value="UniProtKB-EC"/>
</dbReference>
<feature type="domain" description="Glycoside hydrolase family 9" evidence="11">
    <location>
        <begin position="22"/>
        <end position="435"/>
    </location>
</feature>
<keyword evidence="6 8" id="KW-0326">Glycosidase</keyword>
<evidence type="ECO:0000259" key="11">
    <source>
        <dbReference type="Pfam" id="PF00759"/>
    </source>
</evidence>
<dbReference type="OMA" id="AYQRANQ"/>
<keyword evidence="9" id="KW-0732">Signal</keyword>
<evidence type="ECO:0000256" key="8">
    <source>
        <dbReference type="PROSITE-ProRule" id="PRU10060"/>
    </source>
</evidence>
<feature type="region of interest" description="Disordered" evidence="10">
    <location>
        <begin position="886"/>
        <end position="907"/>
    </location>
</feature>
<dbReference type="EC" id="3.2.1.4" evidence="9"/>
<evidence type="ECO:0000256" key="3">
    <source>
        <dbReference type="ARBA" id="ARBA00022801"/>
    </source>
</evidence>
<comment type="catalytic activity">
    <reaction evidence="1 9">
        <text>Endohydrolysis of (1-&gt;4)-beta-D-glucosidic linkages in cellulose, lichenin and cereal beta-D-glucans.</text>
        <dbReference type="EC" id="3.2.1.4"/>
    </reaction>
</comment>
<proteinExistence type="inferred from homology"/>
<feature type="chain" id="PRO_5041017113" description="Endoglucanase" evidence="9">
    <location>
        <begin position="19"/>
        <end position="959"/>
    </location>
</feature>
<dbReference type="Proteomes" id="UP001165740">
    <property type="component" value="Chromosome 11"/>
</dbReference>
<dbReference type="GO" id="GO:0030245">
    <property type="term" value="P:cellulose catabolic process"/>
    <property type="evidence" value="ECO:0007669"/>
    <property type="project" value="UniProtKB-KW"/>
</dbReference>
<dbReference type="InterPro" id="IPR001701">
    <property type="entry name" value="Glyco_hydro_9"/>
</dbReference>
<evidence type="ECO:0000256" key="2">
    <source>
        <dbReference type="ARBA" id="ARBA00007072"/>
    </source>
</evidence>
<reference evidence="13" key="1">
    <citation type="submission" date="2025-08" db="UniProtKB">
        <authorList>
            <consortium name="RefSeq"/>
        </authorList>
    </citation>
    <scope>IDENTIFICATION</scope>
</reference>
<keyword evidence="12" id="KW-1185">Reference proteome</keyword>
<feature type="signal peptide" evidence="9">
    <location>
        <begin position="1"/>
        <end position="18"/>
    </location>
</feature>
<feature type="domain" description="Glycoside hydrolase family 9" evidence="11">
    <location>
        <begin position="523"/>
        <end position="936"/>
    </location>
</feature>
<dbReference type="OrthoDB" id="10257085at2759"/>
<evidence type="ECO:0000256" key="1">
    <source>
        <dbReference type="ARBA" id="ARBA00000966"/>
    </source>
</evidence>
<keyword evidence="3 8" id="KW-0378">Hydrolase</keyword>
<keyword evidence="5 8" id="KW-0119">Carbohydrate metabolism</keyword>
<feature type="region of interest" description="Disordered" evidence="10">
    <location>
        <begin position="369"/>
        <end position="402"/>
    </location>
</feature>
<evidence type="ECO:0000256" key="6">
    <source>
        <dbReference type="ARBA" id="ARBA00023295"/>
    </source>
</evidence>
<dbReference type="InterPro" id="IPR012341">
    <property type="entry name" value="6hp_glycosidase-like_sf"/>
</dbReference>
<dbReference type="InterPro" id="IPR008928">
    <property type="entry name" value="6-hairpin_glycosidase_sf"/>
</dbReference>
<gene>
    <name evidence="13" type="primary">LOC106072737</name>
</gene>
<feature type="active site" evidence="8">
    <location>
        <position position="923"/>
    </location>
</feature>
<sequence>MLLQCLAVLIIGSASVHSAKDYASALGKSILFYDAQRSGPLPANNPIHWRGDSAVHDCVVGGWYDAGDHVKFGLPMAATANILLWSLYKWKDAYQRANQLNQMYDMIKWPLDYFLRAWNPSKLEFTFQVGNESLDHHYWGRPEDMNMSRPCKVASVAHPGSEVAAETAAALAIGSIVFKDKGDQAYSHQLLTAAESLYKFANEHRGLYQSSSYGSTSYKDELCEAGVWLYRATKNQQYLTNAKPMAESGYIWALTLENKQLSCNQLLYEETKDNAYRTVVVNYFRSWFPGGGIKYTPCGLAWAMRWGSLRLAANSAFLALVAADSGISADSYRKWAVEQINYILGDNPHDGGCYSYEIGYGSKFPRQPHHRAASCPNRPAPCGSADAQSHGPNPQVLTGALVGGPDDSDQYADLRSDYVLNEVACDYNSGFHGALAGIVHLQVHNQVPTTQNKCPCNQYKIDCRGSSAARTQRSRRWYVELTVLNYEFETRLEQTQIKSIRMLFQALGILVLGCVTVHSAKDYASALGKSILFYDAQRSGPLPANNPIHWRGDSALHDCVVGGWYDAGDHVKFGLPMAATANILLWSLYKWKDAYQRANQLNQMYDMIKWPLDYFLRAWNPSKQEFTFQVGDETLDHNFWGRPEDMTMSRPCRVASVAHPGSDVAGETAAVLAIGSIVFKDKGDQAYSNQLLTAAESLYKFANEHRGLALANTYASTSYKDELCEAGVWLYRATHNQVYLNNAKTQAESGYIWALNLENKQLSCNQLLYEETKDNAYRTVVINYFNSWFPGGGIKYTPCGLAWAMKWGSLRLAANSAFLALVAADSGISADSYRKWAVEQINYILGDNPHDGGCYSYEIGYGTKFPRQPHHRAASCPSKPAPCGYNEANSPGPNPHELTGALVGGPEENDQYVDVRSDYVLNEVACDYNSGFHGALAGIVHLQGRNQLPVTANKCPCNQ</sequence>
<evidence type="ECO:0000256" key="5">
    <source>
        <dbReference type="ARBA" id="ARBA00023277"/>
    </source>
</evidence>
<dbReference type="InterPro" id="IPR033126">
    <property type="entry name" value="Glyco_hydro_9_Asp/Glu_AS"/>
</dbReference>
<dbReference type="RefSeq" id="XP_055860347.1">
    <property type="nucleotide sequence ID" value="XM_056004372.1"/>
</dbReference>
<feature type="compositionally biased region" description="Polar residues" evidence="10">
    <location>
        <begin position="386"/>
        <end position="396"/>
    </location>
</feature>
<comment type="similarity">
    <text evidence="2 8 9">Belongs to the glycosyl hydrolase 9 (cellulase E) family.</text>
</comment>
<organism evidence="12 13">
    <name type="scientific">Biomphalaria glabrata</name>
    <name type="common">Bloodfluke planorb</name>
    <name type="synonym">Freshwater snail</name>
    <dbReference type="NCBI Taxonomy" id="6526"/>
    <lineage>
        <taxon>Eukaryota</taxon>
        <taxon>Metazoa</taxon>
        <taxon>Spiralia</taxon>
        <taxon>Lophotrochozoa</taxon>
        <taxon>Mollusca</taxon>
        <taxon>Gastropoda</taxon>
        <taxon>Heterobranchia</taxon>
        <taxon>Euthyneura</taxon>
        <taxon>Panpulmonata</taxon>
        <taxon>Hygrophila</taxon>
        <taxon>Lymnaeoidea</taxon>
        <taxon>Planorbidae</taxon>
        <taxon>Biomphalaria</taxon>
    </lineage>
</organism>
<accession>A0A9W2YC91</accession>
<dbReference type="PROSITE" id="PS00698">
    <property type="entry name" value="GH9_3"/>
    <property type="match status" value="2"/>
</dbReference>
<dbReference type="AlphaFoldDB" id="A0A9W2YC91"/>
<dbReference type="SUPFAM" id="SSF48208">
    <property type="entry name" value="Six-hairpin glycosidases"/>
    <property type="match status" value="2"/>
</dbReference>
<feature type="active site" evidence="8">
    <location>
        <position position="413"/>
    </location>
</feature>
<feature type="active site" evidence="8">
    <location>
        <position position="422"/>
    </location>
</feature>
<keyword evidence="4 9" id="KW-0136">Cellulose degradation</keyword>
<evidence type="ECO:0000313" key="13">
    <source>
        <dbReference type="RefSeq" id="XP_055860347.1"/>
    </source>
</evidence>